<organism evidence="2 3">
    <name type="scientific">Polarella glacialis</name>
    <name type="common">Dinoflagellate</name>
    <dbReference type="NCBI Taxonomy" id="89957"/>
    <lineage>
        <taxon>Eukaryota</taxon>
        <taxon>Sar</taxon>
        <taxon>Alveolata</taxon>
        <taxon>Dinophyceae</taxon>
        <taxon>Suessiales</taxon>
        <taxon>Suessiaceae</taxon>
        <taxon>Polarella</taxon>
    </lineage>
</organism>
<dbReference type="AlphaFoldDB" id="A0A813KCK9"/>
<feature type="non-terminal residue" evidence="2">
    <location>
        <position position="185"/>
    </location>
</feature>
<evidence type="ECO:0000313" key="2">
    <source>
        <dbReference type="EMBL" id="CAE8696668.1"/>
    </source>
</evidence>
<gene>
    <name evidence="2" type="ORF">PGLA2088_LOCUS29926</name>
</gene>
<feature type="region of interest" description="Disordered" evidence="1">
    <location>
        <begin position="1"/>
        <end position="148"/>
    </location>
</feature>
<feature type="compositionally biased region" description="Low complexity" evidence="1">
    <location>
        <begin position="11"/>
        <end position="22"/>
    </location>
</feature>
<dbReference type="Proteomes" id="UP000626109">
    <property type="component" value="Unassembled WGS sequence"/>
</dbReference>
<feature type="non-terminal residue" evidence="2">
    <location>
        <position position="1"/>
    </location>
</feature>
<evidence type="ECO:0000256" key="1">
    <source>
        <dbReference type="SAM" id="MobiDB-lite"/>
    </source>
</evidence>
<evidence type="ECO:0000313" key="3">
    <source>
        <dbReference type="Proteomes" id="UP000626109"/>
    </source>
</evidence>
<comment type="caution">
    <text evidence="2">The sequence shown here is derived from an EMBL/GenBank/DDBJ whole genome shotgun (WGS) entry which is preliminary data.</text>
</comment>
<feature type="compositionally biased region" description="Basic and acidic residues" evidence="1">
    <location>
        <begin position="106"/>
        <end position="144"/>
    </location>
</feature>
<sequence length="185" mass="19384">SDAHKLRSKGAAALARLQPPLQSGHSGGSLDAPEARAKAGVLDASRVDGPHGLPEGELSSARQDSGLTVVVRGLTQGMKKRLQRQLATTTGAAELPDDQPPGARRQHSDREGASQSYHRDGEAGAAAAKEKLELQLREEEERRKNTAVAGLQAALEESSVAKLAQAISDVEAVFGTTSSHELVSQ</sequence>
<name>A0A813KCK9_POLGL</name>
<protein>
    <submittedName>
        <fullName evidence="2">Uncharacterized protein</fullName>
    </submittedName>
</protein>
<proteinExistence type="predicted"/>
<reference evidence="2" key="1">
    <citation type="submission" date="2021-02" db="EMBL/GenBank/DDBJ databases">
        <authorList>
            <person name="Dougan E. K."/>
            <person name="Rhodes N."/>
            <person name="Thang M."/>
            <person name="Chan C."/>
        </authorList>
    </citation>
    <scope>NUCLEOTIDE SEQUENCE</scope>
</reference>
<accession>A0A813KCK9</accession>
<dbReference type="EMBL" id="CAJNNW010028550">
    <property type="protein sequence ID" value="CAE8696668.1"/>
    <property type="molecule type" value="Genomic_DNA"/>
</dbReference>